<feature type="domain" description="Transketolase N-terminal" evidence="4">
    <location>
        <begin position="11"/>
        <end position="267"/>
    </location>
</feature>
<protein>
    <submittedName>
        <fullName evidence="5">Transketolase</fullName>
    </submittedName>
</protein>
<dbReference type="CDD" id="cd02012">
    <property type="entry name" value="TPP_TK"/>
    <property type="match status" value="1"/>
</dbReference>
<reference evidence="6" key="1">
    <citation type="submission" date="2017-09" db="EMBL/GenBank/DDBJ databases">
        <title>Depth-based differentiation of microbial function through sediment-hosted aquifers and enrichment of novel symbionts in the deep terrestrial subsurface.</title>
        <authorList>
            <person name="Probst A.J."/>
            <person name="Ladd B."/>
            <person name="Jarett J.K."/>
            <person name="Geller-Mcgrath D.E."/>
            <person name="Sieber C.M.K."/>
            <person name="Emerson J.B."/>
            <person name="Anantharaman K."/>
            <person name="Thomas B.C."/>
            <person name="Malmstrom R."/>
            <person name="Stieglmeier M."/>
            <person name="Klingl A."/>
            <person name="Woyke T."/>
            <person name="Ryan C.M."/>
            <person name="Banfield J.F."/>
        </authorList>
    </citation>
    <scope>NUCLEOTIDE SEQUENCE [LARGE SCALE GENOMIC DNA]</scope>
</reference>
<dbReference type="Proteomes" id="UP000229307">
    <property type="component" value="Unassembled WGS sequence"/>
</dbReference>
<comment type="similarity">
    <text evidence="2">Belongs to the transketolase family.</text>
</comment>
<dbReference type="SUPFAM" id="SSF52518">
    <property type="entry name" value="Thiamin diphosphate-binding fold (THDP-binding)"/>
    <property type="match status" value="1"/>
</dbReference>
<evidence type="ECO:0000256" key="3">
    <source>
        <dbReference type="ARBA" id="ARBA00023052"/>
    </source>
</evidence>
<dbReference type="Gene3D" id="3.40.50.970">
    <property type="match status" value="1"/>
</dbReference>
<dbReference type="InterPro" id="IPR005474">
    <property type="entry name" value="Transketolase_N"/>
</dbReference>
<organism evidence="5 6">
    <name type="scientific">Candidatus Desantisbacteria bacterium CG_4_10_14_0_8_um_filter_48_22</name>
    <dbReference type="NCBI Taxonomy" id="1974543"/>
    <lineage>
        <taxon>Bacteria</taxon>
        <taxon>Candidatus Desantisiibacteriota</taxon>
    </lineage>
</organism>
<sequence length="272" mass="29825">MGKDDIKKLEETAKKIRRSIVETLSSAKAGHTGGSLSVTDILTVLYFKEMKIDPSRPDWEDRDRFVLSKGHASCGLYCALVERGYFAKDLLSTFDRTDGCLQGHPDMHKTPGVDMSTGSLGQGLSVGAGMAAGARLLKKSFRVFVVLGDGEVQEGQVWEAAMYAGHNKLDNLTAIIDYNKLQLASRVQDAIDLEPLADKFRAFKWNVIGADGHSIESLCKAFEKARKNKGRPSVIIADTVKGKGISFAENKVEWHVRVPKGDEIAKALDELK</sequence>
<evidence type="ECO:0000313" key="5">
    <source>
        <dbReference type="EMBL" id="PIZ14846.1"/>
    </source>
</evidence>
<proteinExistence type="inferred from homology"/>
<evidence type="ECO:0000259" key="4">
    <source>
        <dbReference type="Pfam" id="PF00456"/>
    </source>
</evidence>
<evidence type="ECO:0000256" key="2">
    <source>
        <dbReference type="ARBA" id="ARBA00007131"/>
    </source>
</evidence>
<dbReference type="AlphaFoldDB" id="A0A2M7S5R5"/>
<comment type="cofactor">
    <cofactor evidence="1">
        <name>thiamine diphosphate</name>
        <dbReference type="ChEBI" id="CHEBI:58937"/>
    </cofactor>
</comment>
<accession>A0A2M7S5R5</accession>
<gene>
    <name evidence="5" type="ORF">COY52_10865</name>
</gene>
<evidence type="ECO:0000256" key="1">
    <source>
        <dbReference type="ARBA" id="ARBA00001964"/>
    </source>
</evidence>
<dbReference type="Pfam" id="PF00456">
    <property type="entry name" value="Transketolase_N"/>
    <property type="match status" value="1"/>
</dbReference>
<dbReference type="InterPro" id="IPR029061">
    <property type="entry name" value="THDP-binding"/>
</dbReference>
<dbReference type="EMBL" id="PFMR01000298">
    <property type="protein sequence ID" value="PIZ14846.1"/>
    <property type="molecule type" value="Genomic_DNA"/>
</dbReference>
<dbReference type="PANTHER" id="PTHR47514:SF1">
    <property type="entry name" value="TRANSKETOLASE N-TERMINAL SECTION-RELATED"/>
    <property type="match status" value="1"/>
</dbReference>
<keyword evidence="3" id="KW-0786">Thiamine pyrophosphate</keyword>
<comment type="caution">
    <text evidence="5">The sequence shown here is derived from an EMBL/GenBank/DDBJ whole genome shotgun (WGS) entry which is preliminary data.</text>
</comment>
<dbReference type="PANTHER" id="PTHR47514">
    <property type="entry name" value="TRANSKETOLASE N-TERMINAL SECTION-RELATED"/>
    <property type="match status" value="1"/>
</dbReference>
<evidence type="ECO:0000313" key="6">
    <source>
        <dbReference type="Proteomes" id="UP000229307"/>
    </source>
</evidence>
<name>A0A2M7S5R5_9BACT</name>